<sequence length="104" mass="11469">MKIHGNSHIKKINGKCFFYVSALTHLPLSGQPSALSKVDVEGPAVAGSARFSDLKKEDMEEGPERFSMAFQKILNIIINFIEASRMAQIYYVISDGTDVVFSDA</sequence>
<protein>
    <submittedName>
        <fullName evidence="1">Uncharacterized protein</fullName>
    </submittedName>
</protein>
<reference evidence="1 2" key="1">
    <citation type="submission" date="2019-05" db="EMBL/GenBank/DDBJ databases">
        <title>Another draft genome of Portunus trituberculatus and its Hox gene families provides insights of decapod evolution.</title>
        <authorList>
            <person name="Jeong J.-H."/>
            <person name="Song I."/>
            <person name="Kim S."/>
            <person name="Choi T."/>
            <person name="Kim D."/>
            <person name="Ryu S."/>
            <person name="Kim W."/>
        </authorList>
    </citation>
    <scope>NUCLEOTIDE SEQUENCE [LARGE SCALE GENOMIC DNA]</scope>
    <source>
        <tissue evidence="1">Muscle</tissue>
    </source>
</reference>
<comment type="caution">
    <text evidence="1">The sequence shown here is derived from an EMBL/GenBank/DDBJ whole genome shotgun (WGS) entry which is preliminary data.</text>
</comment>
<evidence type="ECO:0000313" key="1">
    <source>
        <dbReference type="EMBL" id="MPC99647.1"/>
    </source>
</evidence>
<name>A0A5B7K2L4_PORTR</name>
<accession>A0A5B7K2L4</accession>
<dbReference type="EMBL" id="VSRR010119247">
    <property type="protein sequence ID" value="MPC99647.1"/>
    <property type="molecule type" value="Genomic_DNA"/>
</dbReference>
<organism evidence="1 2">
    <name type="scientific">Portunus trituberculatus</name>
    <name type="common">Swimming crab</name>
    <name type="synonym">Neptunus trituberculatus</name>
    <dbReference type="NCBI Taxonomy" id="210409"/>
    <lineage>
        <taxon>Eukaryota</taxon>
        <taxon>Metazoa</taxon>
        <taxon>Ecdysozoa</taxon>
        <taxon>Arthropoda</taxon>
        <taxon>Crustacea</taxon>
        <taxon>Multicrustacea</taxon>
        <taxon>Malacostraca</taxon>
        <taxon>Eumalacostraca</taxon>
        <taxon>Eucarida</taxon>
        <taxon>Decapoda</taxon>
        <taxon>Pleocyemata</taxon>
        <taxon>Brachyura</taxon>
        <taxon>Eubrachyura</taxon>
        <taxon>Portunoidea</taxon>
        <taxon>Portunidae</taxon>
        <taxon>Portuninae</taxon>
        <taxon>Portunus</taxon>
    </lineage>
</organism>
<dbReference type="AlphaFoldDB" id="A0A5B7K2L4"/>
<evidence type="ECO:0000313" key="2">
    <source>
        <dbReference type="Proteomes" id="UP000324222"/>
    </source>
</evidence>
<keyword evidence="2" id="KW-1185">Reference proteome</keyword>
<proteinExistence type="predicted"/>
<gene>
    <name evidence="1" type="ORF">E2C01_095075</name>
</gene>
<dbReference type="Proteomes" id="UP000324222">
    <property type="component" value="Unassembled WGS sequence"/>
</dbReference>